<gene>
    <name evidence="1" type="ORF">SDDV_068</name>
</gene>
<dbReference type="OrthoDB" id="33199at10239"/>
<proteinExistence type="predicted"/>
<dbReference type="RefSeq" id="YP_009163829.1">
    <property type="nucleotide sequence ID" value="NC_027778.1"/>
</dbReference>
<evidence type="ECO:0000313" key="2">
    <source>
        <dbReference type="Proteomes" id="UP000201485"/>
    </source>
</evidence>
<name>A0A0K1L6U9_9VIRU</name>
<protein>
    <submittedName>
        <fullName evidence="1">ORF_068R</fullName>
    </submittedName>
</protein>
<accession>A0A0K1L6U9</accession>
<organism evidence="1 2">
    <name type="scientific">Scale drop disease virus</name>
    <dbReference type="NCBI Taxonomy" id="1697349"/>
    <lineage>
        <taxon>Viruses</taxon>
        <taxon>Varidnaviria</taxon>
        <taxon>Bamfordvirae</taxon>
        <taxon>Nucleocytoviricota</taxon>
        <taxon>Megaviricetes</taxon>
        <taxon>Pimascovirales</taxon>
        <taxon>Pimascovirales incertae sedis</taxon>
        <taxon>Iridoviridae</taxon>
        <taxon>Alphairidovirinae</taxon>
        <taxon>Megalocytivirus</taxon>
        <taxon>Megalocytivirus lates1</taxon>
    </lineage>
</organism>
<dbReference type="EMBL" id="KR139659">
    <property type="protein sequence ID" value="AKU37483.1"/>
    <property type="molecule type" value="Genomic_DNA"/>
</dbReference>
<reference evidence="1 2" key="1">
    <citation type="journal article" date="2015" name="PLoS Pathog.">
        <title>A Novel Virus Causes Scale Drop Disease in Lates calcarifer.</title>
        <authorList>
            <person name="de Groof A."/>
            <person name="Guelen L."/>
            <person name="Deijs M."/>
            <person name="van der Wal Y."/>
            <person name="Miyata M."/>
            <person name="Ng K.S."/>
            <person name="van Grinsven L."/>
            <person name="Simmelink B."/>
            <person name="Biermann Y."/>
            <person name="Grisez L."/>
            <person name="van Lent J."/>
            <person name="de Ronde A."/>
            <person name="Chang S.F."/>
            <person name="Schrier C."/>
            <person name="van der Hoek L."/>
        </authorList>
    </citation>
    <scope>NUCLEOTIDE SEQUENCE [LARGE SCALE GENOMIC DNA]</scope>
    <source>
        <strain evidence="1">C4575</strain>
    </source>
</reference>
<dbReference type="Proteomes" id="UP000201485">
    <property type="component" value="Segment"/>
</dbReference>
<dbReference type="KEGG" id="vg:25479117"/>
<dbReference type="GeneID" id="25479117"/>
<sequence length="280" mass="32763">MMFTEEQIAKLNEVEKQTSYYKNAYKLEGMPQAMSEHAVQIDRVVNILGFNKDPTKSTRLVDVIINYLCSKVKVDQSKPEIPPGWAVMPHCYKTDAQALVAISVYKESLEQKLLQLLNESKDQLKDLVIDNSTNGTSIQRIDRFIRTCEATMEYLTEDEKIFVLNNLSWYYDKKTSNFSVLRMALDSNTIYPNNYDACEYVRRIKQHNRLVYCLIPGMEPIIKIRGRFFKLISRDKHYRYWIDCKCMRPIARLTGIRAVEWRSTIEQVEPIVSVNDLFCV</sequence>
<evidence type="ECO:0000313" key="1">
    <source>
        <dbReference type="EMBL" id="AKU37483.1"/>
    </source>
</evidence>
<keyword evidence="2" id="KW-1185">Reference proteome</keyword>